<feature type="domain" description="Ig-like" evidence="7">
    <location>
        <begin position="218"/>
        <end position="332"/>
    </location>
</feature>
<dbReference type="CDD" id="cd00096">
    <property type="entry name" value="Ig"/>
    <property type="match status" value="1"/>
</dbReference>
<dbReference type="STRING" id="32264.T1KTD7"/>
<evidence type="ECO:0000256" key="3">
    <source>
        <dbReference type="ARBA" id="ARBA00022737"/>
    </source>
</evidence>
<dbReference type="PANTHER" id="PTHR24366">
    <property type="entry name" value="IG(IMMUNOGLOBULIN) AND LRR(LEUCINE RICH REPEAT) DOMAINS"/>
    <property type="match status" value="1"/>
</dbReference>
<evidence type="ECO:0000313" key="9">
    <source>
        <dbReference type="Proteomes" id="UP000015104"/>
    </source>
</evidence>
<evidence type="ECO:0000256" key="4">
    <source>
        <dbReference type="ARBA" id="ARBA00023157"/>
    </source>
</evidence>
<dbReference type="PROSITE" id="PS50835">
    <property type="entry name" value="IG_LIKE"/>
    <property type="match status" value="1"/>
</dbReference>
<dbReference type="InterPro" id="IPR003591">
    <property type="entry name" value="Leu-rich_rpt_typical-subtyp"/>
</dbReference>
<feature type="transmembrane region" description="Helical" evidence="6">
    <location>
        <begin position="386"/>
        <end position="412"/>
    </location>
</feature>
<keyword evidence="3" id="KW-0677">Repeat</keyword>
<dbReference type="PROSITE" id="PS51450">
    <property type="entry name" value="LRR"/>
    <property type="match status" value="2"/>
</dbReference>
<evidence type="ECO:0000256" key="5">
    <source>
        <dbReference type="SAM" id="MobiDB-lite"/>
    </source>
</evidence>
<dbReference type="EnsemblMetazoa" id="tetur20g02840.1">
    <property type="protein sequence ID" value="tetur20g02840.1"/>
    <property type="gene ID" value="tetur20g02840"/>
</dbReference>
<dbReference type="Proteomes" id="UP000015104">
    <property type="component" value="Unassembled WGS sequence"/>
</dbReference>
<sequence length="572" mass="64883">MNKKTTSAGKEEKSYEIQVMNLTKNNFVELKKEIFSNAHLINLQRIFLRKASIEKIHKTAFFKLVQLIELDLAYNFLKSVPIDAFQHIPKLKILDLSFNQIEVLKDNSFHSLNNLKTLLLNDNRIKKININAFVGLWSLEELQLRDNLLSYMPSKALSPLNATHTLYLSGNKWHCDCKMRNLRQILISMEIIVPDEPKCYNFDKIWTKLNLDSLVCPPQIAPNKSLIYRIEQYNNFSLSCSFYMEDSQPLAIKWYWQNRPISNNSEGIIPNQHFRIKETDNEDNIDENGKRRKIRTSRLDITYILKLNDGNYSCSAKNDAGSAERNFTVEISTSFRTSSLGDSPAAEASIEPGLHHVHSGSKSISSLHNPSSSSSTTSNSESHTTLYGLILGILFGIFITASLFGAIIIIFCRRRSNRRSTLGTNRVVAAESELEKLTTSTISGSTPSIQPMAPPSVVDIINPIRKPPRLGLTAGDDQIWMMKRTSFSSNNPHHHPHHAHNHHHIYRNDGDGCCCDTPIPIYEYENNPDFNTFPANTSLIGPDLIHHQSASERNHKKPSEEEMSIHSDGTEV</sequence>
<keyword evidence="6" id="KW-0812">Transmembrane</keyword>
<dbReference type="SUPFAM" id="SSF48726">
    <property type="entry name" value="Immunoglobulin"/>
    <property type="match status" value="1"/>
</dbReference>
<dbReference type="SMART" id="SM00369">
    <property type="entry name" value="LRR_TYP"/>
    <property type="match status" value="5"/>
</dbReference>
<proteinExistence type="predicted"/>
<keyword evidence="2" id="KW-0732">Signal</keyword>
<reference evidence="9" key="1">
    <citation type="submission" date="2011-08" db="EMBL/GenBank/DDBJ databases">
        <authorList>
            <person name="Rombauts S."/>
        </authorList>
    </citation>
    <scope>NUCLEOTIDE SEQUENCE</scope>
    <source>
        <strain evidence="9">London</strain>
    </source>
</reference>
<keyword evidence="6" id="KW-1133">Transmembrane helix</keyword>
<protein>
    <recommendedName>
        <fullName evidence="7">Ig-like domain-containing protein</fullName>
    </recommendedName>
</protein>
<dbReference type="Pfam" id="PF13855">
    <property type="entry name" value="LRR_8"/>
    <property type="match status" value="1"/>
</dbReference>
<reference evidence="8" key="2">
    <citation type="submission" date="2015-06" db="UniProtKB">
        <authorList>
            <consortium name="EnsemblMetazoa"/>
        </authorList>
    </citation>
    <scope>IDENTIFICATION</scope>
</reference>
<dbReference type="Gene3D" id="3.80.10.10">
    <property type="entry name" value="Ribonuclease Inhibitor"/>
    <property type="match status" value="2"/>
</dbReference>
<evidence type="ECO:0000256" key="2">
    <source>
        <dbReference type="ARBA" id="ARBA00022729"/>
    </source>
</evidence>
<organism evidence="8 9">
    <name type="scientific">Tetranychus urticae</name>
    <name type="common">Two-spotted spider mite</name>
    <dbReference type="NCBI Taxonomy" id="32264"/>
    <lineage>
        <taxon>Eukaryota</taxon>
        <taxon>Metazoa</taxon>
        <taxon>Ecdysozoa</taxon>
        <taxon>Arthropoda</taxon>
        <taxon>Chelicerata</taxon>
        <taxon>Arachnida</taxon>
        <taxon>Acari</taxon>
        <taxon>Acariformes</taxon>
        <taxon>Trombidiformes</taxon>
        <taxon>Prostigmata</taxon>
        <taxon>Eleutherengona</taxon>
        <taxon>Raphignathae</taxon>
        <taxon>Tetranychoidea</taxon>
        <taxon>Tetranychidae</taxon>
        <taxon>Tetranychus</taxon>
    </lineage>
</organism>
<dbReference type="HOGENOM" id="CLU_476803_0_0_1"/>
<dbReference type="InterPro" id="IPR007110">
    <property type="entry name" value="Ig-like_dom"/>
</dbReference>
<accession>T1KTD7</accession>
<dbReference type="InterPro" id="IPR013783">
    <property type="entry name" value="Ig-like_fold"/>
</dbReference>
<keyword evidence="9" id="KW-1185">Reference proteome</keyword>
<evidence type="ECO:0000256" key="1">
    <source>
        <dbReference type="ARBA" id="ARBA00022614"/>
    </source>
</evidence>
<dbReference type="AlphaFoldDB" id="T1KTD7"/>
<evidence type="ECO:0000256" key="6">
    <source>
        <dbReference type="SAM" id="Phobius"/>
    </source>
</evidence>
<keyword evidence="6" id="KW-0472">Membrane</keyword>
<feature type="compositionally biased region" description="Low complexity" evidence="5">
    <location>
        <begin position="361"/>
        <end position="381"/>
    </location>
</feature>
<dbReference type="InterPro" id="IPR001611">
    <property type="entry name" value="Leu-rich_rpt"/>
</dbReference>
<name>T1KTD7_TETUR</name>
<dbReference type="InterPro" id="IPR036179">
    <property type="entry name" value="Ig-like_dom_sf"/>
</dbReference>
<feature type="region of interest" description="Disordered" evidence="5">
    <location>
        <begin position="356"/>
        <end position="381"/>
    </location>
</feature>
<dbReference type="Gene3D" id="2.60.40.10">
    <property type="entry name" value="Immunoglobulins"/>
    <property type="match status" value="1"/>
</dbReference>
<dbReference type="eggNOG" id="KOG0619">
    <property type="taxonomic scope" value="Eukaryota"/>
</dbReference>
<keyword evidence="1" id="KW-0433">Leucine-rich repeat</keyword>
<dbReference type="InterPro" id="IPR032675">
    <property type="entry name" value="LRR_dom_sf"/>
</dbReference>
<dbReference type="PANTHER" id="PTHR24366:SF96">
    <property type="entry name" value="LEUCINE RICH REPEAT CONTAINING 53"/>
    <property type="match status" value="1"/>
</dbReference>
<evidence type="ECO:0000313" key="8">
    <source>
        <dbReference type="EnsemblMetazoa" id="tetur20g02840.1"/>
    </source>
</evidence>
<feature type="region of interest" description="Disordered" evidence="5">
    <location>
        <begin position="548"/>
        <end position="572"/>
    </location>
</feature>
<keyword evidence="4" id="KW-1015">Disulfide bond</keyword>
<evidence type="ECO:0000259" key="7">
    <source>
        <dbReference type="PROSITE" id="PS50835"/>
    </source>
</evidence>
<dbReference type="EMBL" id="CAEY01000522">
    <property type="status" value="NOT_ANNOTATED_CDS"/>
    <property type="molecule type" value="Genomic_DNA"/>
</dbReference>
<dbReference type="SUPFAM" id="SSF52058">
    <property type="entry name" value="L domain-like"/>
    <property type="match status" value="1"/>
</dbReference>